<gene>
    <name evidence="2" type="ORF">ACH5RR_034075</name>
</gene>
<reference evidence="2 3" key="1">
    <citation type="submission" date="2024-11" db="EMBL/GenBank/DDBJ databases">
        <title>A near-complete genome assembly of Cinchona calisaya.</title>
        <authorList>
            <person name="Lian D.C."/>
            <person name="Zhao X.W."/>
            <person name="Wei L."/>
        </authorList>
    </citation>
    <scope>NUCLEOTIDE SEQUENCE [LARGE SCALE GENOMIC DNA]</scope>
    <source>
        <tissue evidence="2">Nenye</tissue>
    </source>
</reference>
<dbReference type="EMBL" id="JBJUIK010000014">
    <property type="protein sequence ID" value="KAL3504234.1"/>
    <property type="molecule type" value="Genomic_DNA"/>
</dbReference>
<protein>
    <recommendedName>
        <fullName evidence="4">Late embryogenesis abundant protein LEA-2 subgroup domain-containing protein</fullName>
    </recommendedName>
</protein>
<dbReference type="PANTHER" id="PTHR31852">
    <property type="entry name" value="LATE EMBRYOGENESIS ABUNDANT (LEA) HYDROXYPROLINE-RICH GLYCOPROTEIN FAMILY"/>
    <property type="match status" value="1"/>
</dbReference>
<organism evidence="2 3">
    <name type="scientific">Cinchona calisaya</name>
    <dbReference type="NCBI Taxonomy" id="153742"/>
    <lineage>
        <taxon>Eukaryota</taxon>
        <taxon>Viridiplantae</taxon>
        <taxon>Streptophyta</taxon>
        <taxon>Embryophyta</taxon>
        <taxon>Tracheophyta</taxon>
        <taxon>Spermatophyta</taxon>
        <taxon>Magnoliopsida</taxon>
        <taxon>eudicotyledons</taxon>
        <taxon>Gunneridae</taxon>
        <taxon>Pentapetalae</taxon>
        <taxon>asterids</taxon>
        <taxon>lamiids</taxon>
        <taxon>Gentianales</taxon>
        <taxon>Rubiaceae</taxon>
        <taxon>Cinchonoideae</taxon>
        <taxon>Cinchoneae</taxon>
        <taxon>Cinchona</taxon>
    </lineage>
</organism>
<accession>A0ABD2YDP2</accession>
<evidence type="ECO:0008006" key="4">
    <source>
        <dbReference type="Google" id="ProtNLM"/>
    </source>
</evidence>
<dbReference type="Proteomes" id="UP001630127">
    <property type="component" value="Unassembled WGS sequence"/>
</dbReference>
<keyword evidence="1" id="KW-0472">Membrane</keyword>
<keyword evidence="1" id="KW-0812">Transmembrane</keyword>
<sequence>MADKSNDQQVHPLPQNYNFDAAFNVKRDEELASVESDELRRKKRIKYLAYFAAFVVFQTGIIVLFSLTVMKIKTPKFRVRSATFETFDAGTAMNPSFNFRMNAEVGVKNTNFGNYKFQNSTIYFFYEGALIGQAIVPQTKVGWQSTKKMNVVVDLSSSNLPINSQLGNDFNSGVLKLNAQANTESFKKLTANDIGISVDDEGGFLVYLIKFQRLASDFDAIQFSHQ</sequence>
<dbReference type="InterPro" id="IPR055301">
    <property type="entry name" value="Lea14-like_2"/>
</dbReference>
<evidence type="ECO:0000313" key="3">
    <source>
        <dbReference type="Proteomes" id="UP001630127"/>
    </source>
</evidence>
<evidence type="ECO:0000256" key="1">
    <source>
        <dbReference type="SAM" id="Phobius"/>
    </source>
</evidence>
<feature type="transmembrane region" description="Helical" evidence="1">
    <location>
        <begin position="47"/>
        <end position="70"/>
    </location>
</feature>
<name>A0ABD2YDP2_9GENT</name>
<comment type="caution">
    <text evidence="2">The sequence shown here is derived from an EMBL/GenBank/DDBJ whole genome shotgun (WGS) entry which is preliminary data.</text>
</comment>
<proteinExistence type="predicted"/>
<dbReference type="AlphaFoldDB" id="A0ABD2YDP2"/>
<keyword evidence="3" id="KW-1185">Reference proteome</keyword>
<keyword evidence="1" id="KW-1133">Transmembrane helix</keyword>
<evidence type="ECO:0000313" key="2">
    <source>
        <dbReference type="EMBL" id="KAL3504234.1"/>
    </source>
</evidence>